<evidence type="ECO:0000256" key="3">
    <source>
        <dbReference type="ARBA" id="ARBA00022989"/>
    </source>
</evidence>
<name>A0A383CES9_9ZZZZ</name>
<organism evidence="7">
    <name type="scientific">marine metagenome</name>
    <dbReference type="NCBI Taxonomy" id="408172"/>
    <lineage>
        <taxon>unclassified sequences</taxon>
        <taxon>metagenomes</taxon>
        <taxon>ecological metagenomes</taxon>
    </lineage>
</organism>
<feature type="transmembrane region" description="Helical" evidence="5">
    <location>
        <begin position="34"/>
        <end position="58"/>
    </location>
</feature>
<evidence type="ECO:0000256" key="5">
    <source>
        <dbReference type="SAM" id="Phobius"/>
    </source>
</evidence>
<feature type="non-terminal residue" evidence="7">
    <location>
        <position position="1"/>
    </location>
</feature>
<dbReference type="Pfam" id="PF04138">
    <property type="entry name" value="GtrA_DPMS_TM"/>
    <property type="match status" value="1"/>
</dbReference>
<keyword evidence="3 5" id="KW-1133">Transmembrane helix</keyword>
<evidence type="ECO:0000313" key="7">
    <source>
        <dbReference type="EMBL" id="SVE30590.1"/>
    </source>
</evidence>
<evidence type="ECO:0000256" key="2">
    <source>
        <dbReference type="ARBA" id="ARBA00022692"/>
    </source>
</evidence>
<dbReference type="EMBL" id="UINC01208178">
    <property type="protein sequence ID" value="SVE30590.1"/>
    <property type="molecule type" value="Genomic_DNA"/>
</dbReference>
<keyword evidence="4 5" id="KW-0472">Membrane</keyword>
<evidence type="ECO:0000256" key="4">
    <source>
        <dbReference type="ARBA" id="ARBA00023136"/>
    </source>
</evidence>
<sequence length="124" mass="13967">IFLEKTMGAYFVIGLIAASIDILVFIFLHEYLLLPALICHSISIPISAVFSFICNAFLNFKKTDFLFYRFLSFLIIVATGYLLGAVIILIAESLNFGGTMGKLISLPFVFFLQYFLNSRISFRG</sequence>
<dbReference type="GO" id="GO:0000271">
    <property type="term" value="P:polysaccharide biosynthetic process"/>
    <property type="evidence" value="ECO:0007669"/>
    <property type="project" value="InterPro"/>
</dbReference>
<feature type="transmembrane region" description="Helical" evidence="5">
    <location>
        <begin position="70"/>
        <end position="90"/>
    </location>
</feature>
<feature type="domain" description="GtrA/DPMS transmembrane" evidence="6">
    <location>
        <begin position="10"/>
        <end position="122"/>
    </location>
</feature>
<feature type="transmembrane region" description="Helical" evidence="5">
    <location>
        <begin position="96"/>
        <end position="116"/>
    </location>
</feature>
<keyword evidence="2 5" id="KW-0812">Transmembrane</keyword>
<protein>
    <recommendedName>
        <fullName evidence="6">GtrA/DPMS transmembrane domain-containing protein</fullName>
    </recommendedName>
</protein>
<gene>
    <name evidence="7" type="ORF">METZ01_LOCUS483444</name>
</gene>
<comment type="subcellular location">
    <subcellularLocation>
        <location evidence="1">Membrane</location>
        <topology evidence="1">Multi-pass membrane protein</topology>
    </subcellularLocation>
</comment>
<evidence type="ECO:0000259" key="6">
    <source>
        <dbReference type="Pfam" id="PF04138"/>
    </source>
</evidence>
<evidence type="ECO:0000256" key="1">
    <source>
        <dbReference type="ARBA" id="ARBA00004141"/>
    </source>
</evidence>
<dbReference type="InterPro" id="IPR007267">
    <property type="entry name" value="GtrA_DPMS_TM"/>
</dbReference>
<accession>A0A383CES9</accession>
<dbReference type="GO" id="GO:0016020">
    <property type="term" value="C:membrane"/>
    <property type="evidence" value="ECO:0007669"/>
    <property type="project" value="UniProtKB-SubCell"/>
</dbReference>
<feature type="transmembrane region" description="Helical" evidence="5">
    <location>
        <begin position="7"/>
        <end position="28"/>
    </location>
</feature>
<dbReference type="AlphaFoldDB" id="A0A383CES9"/>
<proteinExistence type="predicted"/>
<reference evidence="7" key="1">
    <citation type="submission" date="2018-05" db="EMBL/GenBank/DDBJ databases">
        <authorList>
            <person name="Lanie J.A."/>
            <person name="Ng W.-L."/>
            <person name="Kazmierczak K.M."/>
            <person name="Andrzejewski T.M."/>
            <person name="Davidsen T.M."/>
            <person name="Wayne K.J."/>
            <person name="Tettelin H."/>
            <person name="Glass J.I."/>
            <person name="Rusch D."/>
            <person name="Podicherti R."/>
            <person name="Tsui H.-C.T."/>
            <person name="Winkler M.E."/>
        </authorList>
    </citation>
    <scope>NUCLEOTIDE SEQUENCE</scope>
</reference>